<feature type="compositionally biased region" description="Low complexity" evidence="5">
    <location>
        <begin position="57"/>
        <end position="74"/>
    </location>
</feature>
<dbReference type="Gene3D" id="3.40.50.10810">
    <property type="entry name" value="Tandem AAA-ATPase domain"/>
    <property type="match status" value="1"/>
</dbReference>
<dbReference type="EMBL" id="JBDODL010000199">
    <property type="protein sequence ID" value="MES1919099.1"/>
    <property type="molecule type" value="Genomic_DNA"/>
</dbReference>
<dbReference type="PANTHER" id="PTHR45623">
    <property type="entry name" value="CHROMODOMAIN-HELICASE-DNA-BINDING PROTEIN 3-RELATED-RELATED"/>
    <property type="match status" value="1"/>
</dbReference>
<dbReference type="InterPro" id="IPR038718">
    <property type="entry name" value="SNF2-like_sf"/>
</dbReference>
<evidence type="ECO:0000256" key="5">
    <source>
        <dbReference type="SAM" id="MobiDB-lite"/>
    </source>
</evidence>
<feature type="domain" description="SNF2 N-terminal" evidence="6">
    <location>
        <begin position="446"/>
        <end position="490"/>
    </location>
</feature>
<feature type="compositionally biased region" description="Basic and acidic residues" evidence="5">
    <location>
        <begin position="1"/>
        <end position="14"/>
    </location>
</feature>
<dbReference type="SUPFAM" id="SSF52540">
    <property type="entry name" value="P-loop containing nucleoside triphosphate hydrolases"/>
    <property type="match status" value="1"/>
</dbReference>
<evidence type="ECO:0000259" key="6">
    <source>
        <dbReference type="Pfam" id="PF00176"/>
    </source>
</evidence>
<keyword evidence="9" id="KW-1185">Reference proteome</keyword>
<proteinExistence type="predicted"/>
<dbReference type="EC" id="3.6.4.12" evidence="8"/>
<feature type="compositionally biased region" description="Polar residues" evidence="5">
    <location>
        <begin position="19"/>
        <end position="33"/>
    </location>
</feature>
<evidence type="ECO:0000256" key="3">
    <source>
        <dbReference type="ARBA" id="ARBA00022840"/>
    </source>
</evidence>
<feature type="domain" description="Chromo" evidence="7">
    <location>
        <begin position="300"/>
        <end position="325"/>
    </location>
</feature>
<evidence type="ECO:0000313" key="9">
    <source>
        <dbReference type="Proteomes" id="UP001439008"/>
    </source>
</evidence>
<dbReference type="Proteomes" id="UP001439008">
    <property type="component" value="Unassembled WGS sequence"/>
</dbReference>
<dbReference type="InterPro" id="IPR000330">
    <property type="entry name" value="SNF2_N"/>
</dbReference>
<comment type="subcellular location">
    <subcellularLocation>
        <location evidence="1">Nucleus</location>
    </subcellularLocation>
</comment>
<keyword evidence="3" id="KW-0067">ATP-binding</keyword>
<sequence>MRRSARLDTKKKTPLDFLSSESPNSDSQGSSFINDFASKQPSESSYQNSSEKESENENPSAPASDSESYSFSSESETENRKPKKTKKAPVVEDTSDLFDPPFPKTLSKIIMRSDLEDSKNMFLVKFKNLSYHRCDWMSKMDIEFDKIGKLRLNKFIRESHAAPDPIELERKFSARFLFDPFFLQVERIIRHRINVEEFDADDENFVIDGKDQIGPINENFVIDGKDQIGPIDENLVIDGKDQIGPIDENRSEHDLLFRVKIPSGVNGRSQTDFVNKLKTRDGLPGCLKRYFETAVFRKTKKYLVFVEYLVKWRSLPMTECTWEDFSEVGTEIGANDVQQNSQNSAQSCAENGGKYLITKYAKRKAIEQYLDPTKLKKSLKMAAKRYEKSSDLKRKLKRIGLKTLPTSWHDPKSPRNARPPTLKGGTPFSEWQPPEYKNGNELKRPYQEHGVRWLIKNWHKKVNCILADEMGLGKTIQSIAFTEYLLREFQNFKFTFLKLQKILILKIENFN</sequence>
<feature type="compositionally biased region" description="Low complexity" evidence="5">
    <location>
        <begin position="38"/>
        <end position="49"/>
    </location>
</feature>
<protein>
    <submittedName>
        <fullName evidence="8">Chromodomain helicase DNA binding protein</fullName>
        <ecNumber evidence="8">3.6.4.12</ecNumber>
    </submittedName>
</protein>
<accession>A0ABV2AHE4</accession>
<dbReference type="InterPro" id="IPR016197">
    <property type="entry name" value="Chromo-like_dom_sf"/>
</dbReference>
<comment type="caution">
    <text evidence="8">The sequence shown here is derived from an EMBL/GenBank/DDBJ whole genome shotgun (WGS) entry which is preliminary data.</text>
</comment>
<dbReference type="SUPFAM" id="SSF54160">
    <property type="entry name" value="Chromo domain-like"/>
    <property type="match status" value="2"/>
</dbReference>
<dbReference type="InterPro" id="IPR027417">
    <property type="entry name" value="P-loop_NTPase"/>
</dbReference>
<evidence type="ECO:0000256" key="4">
    <source>
        <dbReference type="ARBA" id="ARBA00023242"/>
    </source>
</evidence>
<evidence type="ECO:0000256" key="2">
    <source>
        <dbReference type="ARBA" id="ARBA00022741"/>
    </source>
</evidence>
<name>A0ABV2AHE4_9EUKA</name>
<dbReference type="Gene3D" id="2.40.50.40">
    <property type="match status" value="2"/>
</dbReference>
<evidence type="ECO:0000313" key="8">
    <source>
        <dbReference type="EMBL" id="MES1919099.1"/>
    </source>
</evidence>
<dbReference type="GO" id="GO:0003678">
    <property type="term" value="F:DNA helicase activity"/>
    <property type="evidence" value="ECO:0007669"/>
    <property type="project" value="UniProtKB-EC"/>
</dbReference>
<evidence type="ECO:0000259" key="7">
    <source>
        <dbReference type="Pfam" id="PF00385"/>
    </source>
</evidence>
<keyword evidence="2" id="KW-0547">Nucleotide-binding</keyword>
<feature type="region of interest" description="Disordered" evidence="5">
    <location>
        <begin position="1"/>
        <end position="95"/>
    </location>
</feature>
<dbReference type="GO" id="GO:0016787">
    <property type="term" value="F:hydrolase activity"/>
    <property type="evidence" value="ECO:0007669"/>
    <property type="project" value="UniProtKB-KW"/>
</dbReference>
<dbReference type="InterPro" id="IPR023780">
    <property type="entry name" value="Chromo_domain"/>
</dbReference>
<organism evidence="8 9">
    <name type="scientific">Bonamia ostreae</name>
    <dbReference type="NCBI Taxonomy" id="126728"/>
    <lineage>
        <taxon>Eukaryota</taxon>
        <taxon>Sar</taxon>
        <taxon>Rhizaria</taxon>
        <taxon>Endomyxa</taxon>
        <taxon>Ascetosporea</taxon>
        <taxon>Haplosporida</taxon>
        <taxon>Bonamia</taxon>
    </lineage>
</organism>
<evidence type="ECO:0000256" key="1">
    <source>
        <dbReference type="ARBA" id="ARBA00004123"/>
    </source>
</evidence>
<feature type="region of interest" description="Disordered" evidence="5">
    <location>
        <begin position="404"/>
        <end position="442"/>
    </location>
</feature>
<gene>
    <name evidence="8" type="primary">CHD8_1</name>
    <name evidence="8" type="ORF">MHBO_000966</name>
</gene>
<dbReference type="Pfam" id="PF00176">
    <property type="entry name" value="SNF2-rel_dom"/>
    <property type="match status" value="1"/>
</dbReference>
<keyword evidence="4" id="KW-0539">Nucleus</keyword>
<reference evidence="8 9" key="1">
    <citation type="journal article" date="2024" name="BMC Biol.">
        <title>Comparative genomics of Ascetosporea gives new insight into the evolutionary basis for animal parasitism in Rhizaria.</title>
        <authorList>
            <person name="Hiltunen Thoren M."/>
            <person name="Onut-Brannstrom I."/>
            <person name="Alfjorden A."/>
            <person name="Peckova H."/>
            <person name="Swords F."/>
            <person name="Hooper C."/>
            <person name="Holzer A.S."/>
            <person name="Bass D."/>
            <person name="Burki F."/>
        </authorList>
    </citation>
    <scope>NUCLEOTIDE SEQUENCE [LARGE SCALE GENOMIC DNA]</scope>
    <source>
        <strain evidence="8">20-A016</strain>
    </source>
</reference>
<dbReference type="Pfam" id="PF00385">
    <property type="entry name" value="Chromo"/>
    <property type="match status" value="1"/>
</dbReference>
<keyword evidence="8" id="KW-0378">Hydrolase</keyword>